<feature type="domain" description="AP complex mu/sigma subunit" evidence="7">
    <location>
        <begin position="1"/>
        <end position="139"/>
    </location>
</feature>
<comment type="subcellular location">
    <subcellularLocation>
        <location evidence="1">Endomembrane system</location>
    </subcellularLocation>
</comment>
<evidence type="ECO:0000259" key="7">
    <source>
        <dbReference type="Pfam" id="PF01217"/>
    </source>
</evidence>
<evidence type="ECO:0000256" key="6">
    <source>
        <dbReference type="PIRNR" id="PIRNR015588"/>
    </source>
</evidence>
<dbReference type="PIRSF" id="PIRSF015588">
    <property type="entry name" value="AP_complex_sigma"/>
    <property type="match status" value="1"/>
</dbReference>
<evidence type="ECO:0000256" key="5">
    <source>
        <dbReference type="ARBA" id="ARBA00023136"/>
    </source>
</evidence>
<keyword evidence="3 6" id="KW-0813">Transport</keyword>
<proteinExistence type="inferred from homology"/>
<dbReference type="OrthoDB" id="371463at2759"/>
<name>A0A023B5X9_GRENI</name>
<dbReference type="InterPro" id="IPR000804">
    <property type="entry name" value="Clathrin_sm-chain_CS"/>
</dbReference>
<keyword evidence="5 6" id="KW-0472">Membrane</keyword>
<evidence type="ECO:0000256" key="2">
    <source>
        <dbReference type="ARBA" id="ARBA00006972"/>
    </source>
</evidence>
<evidence type="ECO:0000313" key="8">
    <source>
        <dbReference type="EMBL" id="EZG63931.1"/>
    </source>
</evidence>
<sequence length="169" mass="18943">MINYLLLISRQGKTRFTRFCDGSDLHRRQEVIKRVTTEVTSRPLGGCLVIEAPDLGKVVYKRYASLYFVCGIDEDENELCALEIIHNLVEVLDRYFSNVCELDLIFHFHKVHMIVDELLIDGELCETSKKACLRLVSAQDVIIDDAIVNGGTAGILGTDIGGQRGVRSL</sequence>
<dbReference type="eggNOG" id="KOG0934">
    <property type="taxonomic scope" value="Eukaryota"/>
</dbReference>
<comment type="caution">
    <text evidence="8">The sequence shown here is derived from an EMBL/GenBank/DDBJ whole genome shotgun (WGS) entry which is preliminary data.</text>
</comment>
<dbReference type="VEuPathDB" id="CryptoDB:GNI_086180"/>
<gene>
    <name evidence="8" type="ORF">GNI_086180</name>
</gene>
<dbReference type="RefSeq" id="XP_011130650.1">
    <property type="nucleotide sequence ID" value="XM_011132348.1"/>
</dbReference>
<evidence type="ECO:0000256" key="1">
    <source>
        <dbReference type="ARBA" id="ARBA00004308"/>
    </source>
</evidence>
<evidence type="ECO:0000256" key="3">
    <source>
        <dbReference type="ARBA" id="ARBA00022448"/>
    </source>
</evidence>
<dbReference type="GO" id="GO:0012505">
    <property type="term" value="C:endomembrane system"/>
    <property type="evidence" value="ECO:0007669"/>
    <property type="project" value="UniProtKB-SubCell"/>
</dbReference>
<dbReference type="AlphaFoldDB" id="A0A023B5X9"/>
<dbReference type="Pfam" id="PF01217">
    <property type="entry name" value="Clat_adaptor_s"/>
    <property type="match status" value="1"/>
</dbReference>
<dbReference type="FunFam" id="3.30.450.60:FF:000010">
    <property type="entry name" value="AP complex subunit sigma"/>
    <property type="match status" value="1"/>
</dbReference>
<reference evidence="8" key="1">
    <citation type="submission" date="2013-12" db="EMBL/GenBank/DDBJ databases">
        <authorList>
            <person name="Omoto C.K."/>
            <person name="Sibley D."/>
            <person name="Venepally P."/>
            <person name="Hadjithomas M."/>
            <person name="Karamycheva S."/>
            <person name="Brunk B."/>
            <person name="Roos D."/>
            <person name="Caler E."/>
            <person name="Lorenzi H."/>
        </authorList>
    </citation>
    <scope>NUCLEOTIDE SEQUENCE</scope>
</reference>
<dbReference type="SUPFAM" id="SSF64356">
    <property type="entry name" value="SNARE-like"/>
    <property type="match status" value="1"/>
</dbReference>
<dbReference type="GO" id="GO:0016192">
    <property type="term" value="P:vesicle-mediated transport"/>
    <property type="evidence" value="ECO:0007669"/>
    <property type="project" value="InterPro"/>
</dbReference>
<evidence type="ECO:0000313" key="9">
    <source>
        <dbReference type="Proteomes" id="UP000019763"/>
    </source>
</evidence>
<keyword evidence="9" id="KW-1185">Reference proteome</keyword>
<keyword evidence="4 6" id="KW-0653">Protein transport</keyword>
<organism evidence="8 9">
    <name type="scientific">Gregarina niphandrodes</name>
    <name type="common">Septate eugregarine</name>
    <dbReference type="NCBI Taxonomy" id="110365"/>
    <lineage>
        <taxon>Eukaryota</taxon>
        <taxon>Sar</taxon>
        <taxon>Alveolata</taxon>
        <taxon>Apicomplexa</taxon>
        <taxon>Conoidasida</taxon>
        <taxon>Gregarinasina</taxon>
        <taxon>Eugregarinorida</taxon>
        <taxon>Gregarinidae</taxon>
        <taxon>Gregarina</taxon>
    </lineage>
</organism>
<dbReference type="InterPro" id="IPR011012">
    <property type="entry name" value="Longin-like_dom_sf"/>
</dbReference>
<dbReference type="Gene3D" id="3.30.450.60">
    <property type="match status" value="1"/>
</dbReference>
<dbReference type="Proteomes" id="UP000019763">
    <property type="component" value="Unassembled WGS sequence"/>
</dbReference>
<dbReference type="InterPro" id="IPR022775">
    <property type="entry name" value="AP_mu_sigma_su"/>
</dbReference>
<dbReference type="PROSITE" id="PS00989">
    <property type="entry name" value="CLAT_ADAPTOR_S"/>
    <property type="match status" value="1"/>
</dbReference>
<accession>A0A023B5X9</accession>
<protein>
    <recommendedName>
        <fullName evidence="6">AP complex subunit sigma</fullName>
    </recommendedName>
</protein>
<evidence type="ECO:0000256" key="4">
    <source>
        <dbReference type="ARBA" id="ARBA00022927"/>
    </source>
</evidence>
<dbReference type="PANTHER" id="PTHR11753">
    <property type="entry name" value="ADAPTOR COMPLEXES SMALL SUBUNIT FAMILY"/>
    <property type="match status" value="1"/>
</dbReference>
<dbReference type="GO" id="GO:0030117">
    <property type="term" value="C:membrane coat"/>
    <property type="evidence" value="ECO:0007669"/>
    <property type="project" value="InterPro"/>
</dbReference>
<dbReference type="EMBL" id="AFNH02000649">
    <property type="protein sequence ID" value="EZG63931.1"/>
    <property type="molecule type" value="Genomic_DNA"/>
</dbReference>
<dbReference type="InterPro" id="IPR016635">
    <property type="entry name" value="AP_complex_ssu"/>
</dbReference>
<comment type="similarity">
    <text evidence="2 6">Belongs to the adaptor complexes small subunit family.</text>
</comment>
<dbReference type="GO" id="GO:0006886">
    <property type="term" value="P:intracellular protein transport"/>
    <property type="evidence" value="ECO:0007669"/>
    <property type="project" value="UniProtKB-UniRule"/>
</dbReference>
<dbReference type="GeneID" id="22913062"/>